<feature type="domain" description="DUF7088" evidence="5">
    <location>
        <begin position="38"/>
        <end position="138"/>
    </location>
</feature>
<sequence length="636" mass="72521">MKEVPLSSTWGSVVLLLICLVAVNVTAFFIPLRFDLTEERLYTISDGSRKILENLKDPVRINFYYSRNNAELPPNFKTYAQRVEELLEEYETLSNGKILLEIYDPKPDTEEEEWAQKYGIKPITLPSGNAVYFGAIISMLDQEMLLPYFDLRREEFLEYDISQAIQKVSSTTSAKIGLLSSMSLEGGRALIPGMAPREKWVFLSELEKSLKVEILPLTTEEIPDEINLLIVLHPRGFSLRLQYAIDQYVLRGGRIIVLLDPNARIDMTSPANQFGQQPQLASDLPALLKKWGVEYDKTKVAGDHLHASQVNTGRGVMSFPMWMTFRSQSLNQDHPITAQLENVLFVEAGTFRKSADSTSDFTPLLSLSDQSGVIDAFQLRFAAPDQLSREMKVDDEDKALMAITSGIFSTAFPEGQPDKEKNESDDSAAGDDSEEEKSLKHQHLNEAEKRNSILLFSDVDFLSDQFSVQKINFLGQSIIQPTNDNLNLMLNAAEHLSGNEALMSIRSRGRFSRPFIRLLAMQQQAQMRYQEEERQLLSQLDEVQQRLNNLLESAGEKGQKEVILPKEVQQEIEQFREEELQTRRKLREVRKILRQDIEQLGQGLLLLNMLLVPLIVGIIGVVVYRYRTQKRRKTIR</sequence>
<protein>
    <submittedName>
        <fullName evidence="6">Uncharacterized protein</fullName>
    </submittedName>
</protein>
<dbReference type="EMBL" id="UINC01005018">
    <property type="protein sequence ID" value="SVA18485.1"/>
    <property type="molecule type" value="Genomic_DNA"/>
</dbReference>
<dbReference type="InterPro" id="IPR019196">
    <property type="entry name" value="ABC_transp_unknown"/>
</dbReference>
<evidence type="ECO:0000256" key="3">
    <source>
        <dbReference type="SAM" id="Phobius"/>
    </source>
</evidence>
<keyword evidence="1" id="KW-0175">Coiled coil</keyword>
<dbReference type="Gene3D" id="3.40.30.10">
    <property type="entry name" value="Glutaredoxin"/>
    <property type="match status" value="1"/>
</dbReference>
<dbReference type="AlphaFoldDB" id="A0A381TR08"/>
<keyword evidence="3" id="KW-0472">Membrane</keyword>
<feature type="domain" description="ABC-type uncharacterised transport system" evidence="4">
    <location>
        <begin position="175"/>
        <end position="492"/>
    </location>
</feature>
<organism evidence="6">
    <name type="scientific">marine metagenome</name>
    <dbReference type="NCBI Taxonomy" id="408172"/>
    <lineage>
        <taxon>unclassified sequences</taxon>
        <taxon>metagenomes</taxon>
        <taxon>ecological metagenomes</taxon>
    </lineage>
</organism>
<gene>
    <name evidence="6" type="ORF">METZ01_LOCUS71339</name>
</gene>
<evidence type="ECO:0000256" key="1">
    <source>
        <dbReference type="SAM" id="Coils"/>
    </source>
</evidence>
<accession>A0A381TR08</accession>
<evidence type="ECO:0000259" key="5">
    <source>
        <dbReference type="Pfam" id="PF23357"/>
    </source>
</evidence>
<feature type="coiled-coil region" evidence="1">
    <location>
        <begin position="526"/>
        <end position="553"/>
    </location>
</feature>
<feature type="transmembrane region" description="Helical" evidence="3">
    <location>
        <begin position="12"/>
        <end position="32"/>
    </location>
</feature>
<keyword evidence="3" id="KW-1133">Transmembrane helix</keyword>
<dbReference type="InterPro" id="IPR055396">
    <property type="entry name" value="DUF7088"/>
</dbReference>
<evidence type="ECO:0000256" key="2">
    <source>
        <dbReference type="SAM" id="MobiDB-lite"/>
    </source>
</evidence>
<dbReference type="Pfam" id="PF09822">
    <property type="entry name" value="ABC_transp_aux"/>
    <property type="match status" value="1"/>
</dbReference>
<keyword evidence="3" id="KW-0812">Transmembrane</keyword>
<evidence type="ECO:0000259" key="4">
    <source>
        <dbReference type="Pfam" id="PF09822"/>
    </source>
</evidence>
<dbReference type="Pfam" id="PF23357">
    <property type="entry name" value="DUF7088"/>
    <property type="match status" value="1"/>
</dbReference>
<proteinExistence type="predicted"/>
<reference evidence="6" key="1">
    <citation type="submission" date="2018-05" db="EMBL/GenBank/DDBJ databases">
        <authorList>
            <person name="Lanie J.A."/>
            <person name="Ng W.-L."/>
            <person name="Kazmierczak K.M."/>
            <person name="Andrzejewski T.M."/>
            <person name="Davidsen T.M."/>
            <person name="Wayne K.J."/>
            <person name="Tettelin H."/>
            <person name="Glass J.I."/>
            <person name="Rusch D."/>
            <person name="Podicherti R."/>
            <person name="Tsui H.-C.T."/>
            <person name="Winkler M.E."/>
        </authorList>
    </citation>
    <scope>NUCLEOTIDE SEQUENCE</scope>
</reference>
<name>A0A381TR08_9ZZZZ</name>
<feature type="region of interest" description="Disordered" evidence="2">
    <location>
        <begin position="410"/>
        <end position="444"/>
    </location>
</feature>
<evidence type="ECO:0000313" key="6">
    <source>
        <dbReference type="EMBL" id="SVA18485.1"/>
    </source>
</evidence>
<feature type="compositionally biased region" description="Acidic residues" evidence="2">
    <location>
        <begin position="425"/>
        <end position="435"/>
    </location>
</feature>
<feature type="transmembrane region" description="Helical" evidence="3">
    <location>
        <begin position="604"/>
        <end position="626"/>
    </location>
</feature>